<dbReference type="GO" id="GO:0055085">
    <property type="term" value="P:transmembrane transport"/>
    <property type="evidence" value="ECO:0007669"/>
    <property type="project" value="InterPro"/>
</dbReference>
<dbReference type="OrthoDB" id="3435874at2"/>
<dbReference type="STRING" id="946333.A4W93_10870"/>
<keyword evidence="8" id="KW-1185">Reference proteome</keyword>
<organism evidence="7 8">
    <name type="scientific">Piscinibacter gummiphilus</name>
    <dbReference type="NCBI Taxonomy" id="946333"/>
    <lineage>
        <taxon>Bacteria</taxon>
        <taxon>Pseudomonadati</taxon>
        <taxon>Pseudomonadota</taxon>
        <taxon>Betaproteobacteria</taxon>
        <taxon>Burkholderiales</taxon>
        <taxon>Sphaerotilaceae</taxon>
        <taxon>Piscinibacter</taxon>
    </lineage>
</organism>
<proteinExistence type="predicted"/>
<accession>A0A1W6L852</accession>
<evidence type="ECO:0000256" key="3">
    <source>
        <dbReference type="ARBA" id="ARBA00022475"/>
    </source>
</evidence>
<dbReference type="AlphaFoldDB" id="A0A1W6L852"/>
<reference evidence="7 8" key="1">
    <citation type="submission" date="2016-04" db="EMBL/GenBank/DDBJ databases">
        <title>Complete genome sequence of natural rubber-degrading, novel Gram-negative bacterium, Rhizobacter gummiphilus strain NS21.</title>
        <authorList>
            <person name="Tabata M."/>
            <person name="Kasai D."/>
            <person name="Fukuda M."/>
        </authorList>
    </citation>
    <scope>NUCLEOTIDE SEQUENCE [LARGE SCALE GENOMIC DNA]</scope>
    <source>
        <strain evidence="7 8">NS21</strain>
    </source>
</reference>
<gene>
    <name evidence="7" type="ORF">A4W93_10870</name>
</gene>
<keyword evidence="4" id="KW-0812">Transmembrane</keyword>
<dbReference type="RefSeq" id="WP_085750631.1">
    <property type="nucleotide sequence ID" value="NZ_BSPR01000023.1"/>
</dbReference>
<name>A0A1W6L852_9BURK</name>
<evidence type="ECO:0000256" key="4">
    <source>
        <dbReference type="ARBA" id="ARBA00022692"/>
    </source>
</evidence>
<dbReference type="Pfam" id="PF03547">
    <property type="entry name" value="Mem_trans"/>
    <property type="match status" value="2"/>
</dbReference>
<dbReference type="GO" id="GO:0016020">
    <property type="term" value="C:membrane"/>
    <property type="evidence" value="ECO:0007669"/>
    <property type="project" value="UniProtKB-SubCell"/>
</dbReference>
<evidence type="ECO:0000256" key="2">
    <source>
        <dbReference type="ARBA" id="ARBA00022448"/>
    </source>
</evidence>
<comment type="subcellular location">
    <subcellularLocation>
        <location evidence="1">Membrane</location>
        <topology evidence="1">Multi-pass membrane protein</topology>
    </subcellularLocation>
</comment>
<evidence type="ECO:0000256" key="5">
    <source>
        <dbReference type="ARBA" id="ARBA00022989"/>
    </source>
</evidence>
<dbReference type="InterPro" id="IPR004776">
    <property type="entry name" value="Mem_transp_PIN-like"/>
</dbReference>
<dbReference type="PANTHER" id="PTHR36838">
    <property type="entry name" value="AUXIN EFFLUX CARRIER FAMILY PROTEIN"/>
    <property type="match status" value="1"/>
</dbReference>
<keyword evidence="6" id="KW-0472">Membrane</keyword>
<dbReference type="KEGG" id="rgu:A4W93_10870"/>
<protein>
    <submittedName>
        <fullName evidence="7">Permease</fullName>
    </submittedName>
</protein>
<evidence type="ECO:0000256" key="1">
    <source>
        <dbReference type="ARBA" id="ARBA00004141"/>
    </source>
</evidence>
<dbReference type="PANTHER" id="PTHR36838:SF3">
    <property type="entry name" value="TRANSPORTER AUXIN EFFLUX CARRIER EC FAMILY"/>
    <property type="match status" value="1"/>
</dbReference>
<evidence type="ECO:0000313" key="7">
    <source>
        <dbReference type="EMBL" id="ARN20360.1"/>
    </source>
</evidence>
<sequence length="315" mass="33186">MFDVLSITGPIYIAIALGYAVTRAGLFDKADMRTFGKFVISIALPALVFRTLATRHIAEVLDPTYFLAYCGGSLLTFAGAFFLYRRLGLPDIASTFRAMGMSCSNSGFVGYPIALLTIGPVAGVGLSLNMVVENLVMVPLLLTLAERGRGAGGPWYRAALDSLRRLAKNPLILAMAAGLLISIAGWSLPAPALRAVDLFAGASAGISLFVIGGNLVGLPLRGLGRRVAPIAFGKLVVMPTAVALMLALLVWAGLPPLSPELKAAAILMAAMPMMSIYPMLAQAYGQEDVAAPALLVTTLASFFTLSSLLWVMRHV</sequence>
<evidence type="ECO:0000313" key="8">
    <source>
        <dbReference type="Proteomes" id="UP000193427"/>
    </source>
</evidence>
<dbReference type="EMBL" id="CP015118">
    <property type="protein sequence ID" value="ARN20360.1"/>
    <property type="molecule type" value="Genomic_DNA"/>
</dbReference>
<keyword evidence="3" id="KW-1003">Cell membrane</keyword>
<evidence type="ECO:0000256" key="6">
    <source>
        <dbReference type="ARBA" id="ARBA00023136"/>
    </source>
</evidence>
<keyword evidence="5" id="KW-1133">Transmembrane helix</keyword>
<keyword evidence="2" id="KW-0813">Transport</keyword>
<dbReference type="Proteomes" id="UP000193427">
    <property type="component" value="Chromosome"/>
</dbReference>